<gene>
    <name evidence="3" type="ORF">GPECTOR_24g278</name>
</gene>
<name>A0A150GGN8_GONPE</name>
<dbReference type="STRING" id="33097.A0A150GGN8"/>
<evidence type="ECO:0000256" key="2">
    <source>
        <dbReference type="SAM" id="SignalP"/>
    </source>
</evidence>
<organism evidence="3 4">
    <name type="scientific">Gonium pectorale</name>
    <name type="common">Green alga</name>
    <dbReference type="NCBI Taxonomy" id="33097"/>
    <lineage>
        <taxon>Eukaryota</taxon>
        <taxon>Viridiplantae</taxon>
        <taxon>Chlorophyta</taxon>
        <taxon>core chlorophytes</taxon>
        <taxon>Chlorophyceae</taxon>
        <taxon>CS clade</taxon>
        <taxon>Chlamydomonadales</taxon>
        <taxon>Volvocaceae</taxon>
        <taxon>Gonium</taxon>
    </lineage>
</organism>
<feature type="region of interest" description="Disordered" evidence="1">
    <location>
        <begin position="560"/>
        <end position="651"/>
    </location>
</feature>
<dbReference type="AlphaFoldDB" id="A0A150GGN8"/>
<protein>
    <submittedName>
        <fullName evidence="3">Uncharacterized protein</fullName>
    </submittedName>
</protein>
<dbReference type="Proteomes" id="UP000075714">
    <property type="component" value="Unassembled WGS sequence"/>
</dbReference>
<sequence length="863" mass="88779">MWALSLSGLAPSALIRVPAGATLELRGITLVLSRADLTSLFTALCRDTGAWPHSPGVTMDDGTIRIGELDTTAPGPDGTVGGGGEVRWRDVLITCNDVTGVSPPQPGLWKPYPCAARPVGAAGGGDSGGDGGGAEELQRASSALLEVTQGPVFLSLTSNISLASGFGLQNVITRGSVGRLVLRGPRGAATTLDLAGREDAWVWEPPPSASPNPTYAYVYDMTLVNLPYSSHPGGPADLMALATLGFGVRPPPGGTGDIPGPRLRLTRCTLVLPDDEVAFLRGRAEAAGQVVELSPAAAPGWLAVRRLELQPAVLLLNCTLLSASAYAALPGAVPLLPQSRVWPPLLLHANRTQALLEGPSGLAVAPGLEAALAVQERVCGREGEPVGGAAVTFVARRDDDTVSPADRGQDREGGIAVGGREADPGFGLLSHRPGSPAAEGDVCTISGYAPELVGGRTFTDLKGAAGRRRLARPLRLRNLVLYNLAPGGSSGPPLEGADAGWANSSLPLWYFRLPRSASPDDEQAPLLLLDNVTLVVPELEWRALAAAMLTLHAPQALATALRTPRAPPRASALPSPSLPPPAPGLPQPPAAPPYPRPSNPSGPTTSTVTTVEPLAPEPPPSQPSPPLAPPPPSPRPAPPSPPPSPPSPPFSHTRGALLAFAAASVPVSLDSSSGVLVLASARHYGWYGTHVTITCTLPQDAPPGASLLPYSELMLPYQELAVGQALAQRVAAAWAAEGQERPGQQGRGGRLTAAIPWAHAPASAAGSSAATPLEDAAFLQDVSVYFCELRDRLGRREGRRLDVAAAAEECTAACEARSGGDGGGGGGVQAAIQALQARGRPMTWAASKPPRADPATPPTHFTR</sequence>
<keyword evidence="2" id="KW-0732">Signal</keyword>
<dbReference type="EMBL" id="LSYV01000025">
    <property type="protein sequence ID" value="KXZ48988.1"/>
    <property type="molecule type" value="Genomic_DNA"/>
</dbReference>
<reference evidence="4" key="1">
    <citation type="journal article" date="2016" name="Nat. Commun.">
        <title>The Gonium pectorale genome demonstrates co-option of cell cycle regulation during the evolution of multicellularity.</title>
        <authorList>
            <person name="Hanschen E.R."/>
            <person name="Marriage T.N."/>
            <person name="Ferris P.J."/>
            <person name="Hamaji T."/>
            <person name="Toyoda A."/>
            <person name="Fujiyama A."/>
            <person name="Neme R."/>
            <person name="Noguchi H."/>
            <person name="Minakuchi Y."/>
            <person name="Suzuki M."/>
            <person name="Kawai-Toyooka H."/>
            <person name="Smith D.R."/>
            <person name="Sparks H."/>
            <person name="Anderson J."/>
            <person name="Bakaric R."/>
            <person name="Luria V."/>
            <person name="Karger A."/>
            <person name="Kirschner M.W."/>
            <person name="Durand P.M."/>
            <person name="Michod R.E."/>
            <person name="Nozaki H."/>
            <person name="Olson B.J."/>
        </authorList>
    </citation>
    <scope>NUCLEOTIDE SEQUENCE [LARGE SCALE GENOMIC DNA]</scope>
    <source>
        <strain evidence="4">NIES-2863</strain>
    </source>
</reference>
<evidence type="ECO:0000313" key="3">
    <source>
        <dbReference type="EMBL" id="KXZ48988.1"/>
    </source>
</evidence>
<feature type="compositionally biased region" description="Pro residues" evidence="1">
    <location>
        <begin position="576"/>
        <end position="600"/>
    </location>
</feature>
<feature type="compositionally biased region" description="Low complexity" evidence="1">
    <location>
        <begin position="560"/>
        <end position="575"/>
    </location>
</feature>
<feature type="compositionally biased region" description="Low complexity" evidence="1">
    <location>
        <begin position="601"/>
        <end position="614"/>
    </location>
</feature>
<accession>A0A150GGN8</accession>
<feature type="compositionally biased region" description="Pro residues" evidence="1">
    <location>
        <begin position="615"/>
        <end position="649"/>
    </location>
</feature>
<evidence type="ECO:0000256" key="1">
    <source>
        <dbReference type="SAM" id="MobiDB-lite"/>
    </source>
</evidence>
<feature type="signal peptide" evidence="2">
    <location>
        <begin position="1"/>
        <end position="15"/>
    </location>
</feature>
<keyword evidence="4" id="KW-1185">Reference proteome</keyword>
<dbReference type="PRINTS" id="PR01217">
    <property type="entry name" value="PRICHEXTENSN"/>
</dbReference>
<feature type="region of interest" description="Disordered" evidence="1">
    <location>
        <begin position="842"/>
        <end position="863"/>
    </location>
</feature>
<proteinExistence type="predicted"/>
<evidence type="ECO:0000313" key="4">
    <source>
        <dbReference type="Proteomes" id="UP000075714"/>
    </source>
</evidence>
<comment type="caution">
    <text evidence="3">The sequence shown here is derived from an EMBL/GenBank/DDBJ whole genome shotgun (WGS) entry which is preliminary data.</text>
</comment>
<feature type="chain" id="PRO_5012746072" evidence="2">
    <location>
        <begin position="16"/>
        <end position="863"/>
    </location>
</feature>